<dbReference type="eggNOG" id="ENOG502QSEX">
    <property type="taxonomic scope" value="Eukaryota"/>
</dbReference>
<dbReference type="InterPro" id="IPR003888">
    <property type="entry name" value="FYrich_N"/>
</dbReference>
<dbReference type="Gramene" id="EOY01639">
    <property type="protein sequence ID" value="EOY01639"/>
    <property type="gene ID" value="TCM_011486"/>
</dbReference>
<organism evidence="4 5">
    <name type="scientific">Theobroma cacao</name>
    <name type="common">Cacao</name>
    <name type="synonym">Cocoa</name>
    <dbReference type="NCBI Taxonomy" id="3641"/>
    <lineage>
        <taxon>Eukaryota</taxon>
        <taxon>Viridiplantae</taxon>
        <taxon>Streptophyta</taxon>
        <taxon>Embryophyta</taxon>
        <taxon>Tracheophyta</taxon>
        <taxon>Spermatophyta</taxon>
        <taxon>Magnoliopsida</taxon>
        <taxon>eudicotyledons</taxon>
        <taxon>Gunneridae</taxon>
        <taxon>Pentapetalae</taxon>
        <taxon>rosids</taxon>
        <taxon>malvids</taxon>
        <taxon>Malvales</taxon>
        <taxon>Malvaceae</taxon>
        <taxon>Byttnerioideae</taxon>
        <taxon>Theobroma</taxon>
    </lineage>
</organism>
<dbReference type="EMBL" id="CM001880">
    <property type="protein sequence ID" value="EOY01639.1"/>
    <property type="molecule type" value="Genomic_DNA"/>
</dbReference>
<dbReference type="Gene3D" id="3.30.160.360">
    <property type="match status" value="1"/>
</dbReference>
<feature type="region of interest" description="Disordered" evidence="3">
    <location>
        <begin position="674"/>
        <end position="710"/>
    </location>
</feature>
<evidence type="ECO:0000256" key="1">
    <source>
        <dbReference type="ARBA" id="ARBA00004123"/>
    </source>
</evidence>
<dbReference type="PANTHER" id="PTHR22715">
    <property type="entry name" value="TRANSFORMING GROWTH FACTOR BETA REGULATED GENE 1"/>
    <property type="match status" value="1"/>
</dbReference>
<dbReference type="Proteomes" id="UP000026915">
    <property type="component" value="Chromosome 2"/>
</dbReference>
<accession>A0A061EH58</accession>
<keyword evidence="5" id="KW-1185">Reference proteome</keyword>
<dbReference type="InParanoid" id="A0A061EH58"/>
<dbReference type="GO" id="GO:0051726">
    <property type="term" value="P:regulation of cell cycle"/>
    <property type="evidence" value="ECO:0000318"/>
    <property type="project" value="GO_Central"/>
</dbReference>
<feature type="compositionally biased region" description="Polar residues" evidence="3">
    <location>
        <begin position="407"/>
        <end position="423"/>
    </location>
</feature>
<dbReference type="GO" id="GO:0140993">
    <property type="term" value="F:histone modifying activity"/>
    <property type="evidence" value="ECO:0007669"/>
    <property type="project" value="UniProtKB-ARBA"/>
</dbReference>
<dbReference type="PROSITE" id="PS51542">
    <property type="entry name" value="FYRN"/>
    <property type="match status" value="1"/>
</dbReference>
<dbReference type="OMA" id="AKSMMTF"/>
<protein>
    <submittedName>
        <fullName evidence="4">Histone-lysine N-methyltransferase ATX1, putative isoform 1</fullName>
    </submittedName>
</protein>
<dbReference type="SUPFAM" id="SSF50978">
    <property type="entry name" value="WD40 repeat-like"/>
    <property type="match status" value="1"/>
</dbReference>
<dbReference type="PANTHER" id="PTHR22715:SF1">
    <property type="entry name" value="DNA BINDING PROTEIN"/>
    <property type="match status" value="1"/>
</dbReference>
<dbReference type="HOGENOM" id="CLU_004087_0_0_1"/>
<proteinExistence type="predicted"/>
<evidence type="ECO:0000256" key="3">
    <source>
        <dbReference type="SAM" id="MobiDB-lite"/>
    </source>
</evidence>
<dbReference type="FunCoup" id="A0A061EH58">
    <property type="interactions" value="467"/>
</dbReference>
<comment type="subcellular location">
    <subcellularLocation>
        <location evidence="1">Nucleus</location>
    </subcellularLocation>
</comment>
<feature type="compositionally biased region" description="Polar residues" evidence="3">
    <location>
        <begin position="674"/>
        <end position="684"/>
    </location>
</feature>
<sequence>MAKTKEGEEVAKSDGLEIISIGSLYKGPWDKKYWSSSRGKDRYPYPVGYQAVRAHNGITYKTEIHEGPKGPLFVISCDGQSCSGQTPDIAWEKFQKTGCPHLKIWHGKRFSCRIDGVEFFGFKNPLIQRLLRELVANVNGTAERSLLSSRFCNGASIMEHDNRSSSICTPPDLLPYLARSQIRKKRSTRCEIMQNKNGPGLKRPRSKDLTCDAEASNLVQGNRVNPKHGFPHTASKEENEKLSVASVVHSKSVGEDNNYSSAKDGFQLKSVDFSDHHGEKEVKSKFVSSQNAKSTRVANSTSKEVRLLDRSGDTELEGFVFPVKTNAKAGDSPVPNDSLGINDVHLFAPDTLDFAEVDHNINADDCTNLASSARDTTSSVKEELTSANVVISDGLVTESHQEDEVGTANSNTGSEKSDSDSVSQEMAKLMMTVLLPQAIPLLKESSKKKREIINPYKVLPHVVNSRVNNIETNHLLNLPSSAIILTEEAHAEQDRRMHTQSIDHGSVVPNLEHVNSVILDSFEDDQGGDHVAKQAVSFSKSVEVDQTSFNKDTYHSNIQEQLVSINVKQETSDCCDEISENQDTICHKEVNMALNKKPHGSDITMSESASGHVSLIMKAFSEDIQGVCVNLDENSADIENHSMEKKPKNALNCAKVNRDFYDFQLDANNHVSAAVDTNDNNPSGIGSPVQLSGKDISADTRTPKTNSSYQAQHKVYTRKKVSKQAYSTRKYTGPLSESIIYRNTGDDYAPNVSATTGISLVSKSCHSSDEKPCNRDICDATDMLEGQSYGLPVEKTTTNCKPEMSNMPPVLSNRNQKLVCASKAKDASYLLVPSVSLERGFQENCHKERLEHRSTVENGCPASCQNQVTSVFDTNRSKAREVQGSSDVNHCRDVELNCDLRGIVNLVGSYFHPLPISSVWLCTKGNEIHICVLCGLLVDKDRTLFLYRVSIEEPSIGCPSFVGYTSVTLTFSEVSFGGRICCNSSAIFIIDSERCGLQFTPDGQCLVLLDGIKTPYCREGIIDCICSICSSGCSNENGVKIVQVNHGYVSLVAKLETVESVQCILVCENNYLVAAGTSGRLHLWVMNSTWSAWTEEFILPAGDCLSPCVVELKRIPKCARLVIGHNGIGEFVVWDILKRLILSRFSASGNPIKQFLPISLFSWQPVFSYADMNGRIDEIFTTTKILFSEHKDCFFPPLEGEDIALWLLLSTVSDFEDQYERLPSNCQANPARSWRLALLVKDRVILGSTLDPRAAAIGASFDHGIIGRDDGLVYMWELSTGTRLGVLHHFKGGSVSCIATDDLRPDVVAVAADDGQLLIYLHSQENFAK</sequence>
<name>A0A061EH58_THECC</name>
<dbReference type="InterPro" id="IPR040092">
    <property type="entry name" value="TBRG1"/>
</dbReference>
<dbReference type="GO" id="GO:0048731">
    <property type="term" value="P:system development"/>
    <property type="evidence" value="ECO:0007669"/>
    <property type="project" value="UniProtKB-ARBA"/>
</dbReference>
<dbReference type="InterPro" id="IPR036322">
    <property type="entry name" value="WD40_repeat_dom_sf"/>
</dbReference>
<dbReference type="PROSITE" id="PS51543">
    <property type="entry name" value="FYRC"/>
    <property type="match status" value="1"/>
</dbReference>
<reference evidence="4 5" key="1">
    <citation type="journal article" date="2013" name="Genome Biol.">
        <title>The genome sequence of the most widely cultivated cacao type and its use to identify candidate genes regulating pod color.</title>
        <authorList>
            <person name="Motamayor J.C."/>
            <person name="Mockaitis K."/>
            <person name="Schmutz J."/>
            <person name="Haiminen N."/>
            <person name="Iii D.L."/>
            <person name="Cornejo O."/>
            <person name="Findley S.D."/>
            <person name="Zheng P."/>
            <person name="Utro F."/>
            <person name="Royaert S."/>
            <person name="Saski C."/>
            <person name="Jenkins J."/>
            <person name="Podicheti R."/>
            <person name="Zhao M."/>
            <person name="Scheffler B.E."/>
            <person name="Stack J.C."/>
            <person name="Feltus F.A."/>
            <person name="Mustiga G.M."/>
            <person name="Amores F."/>
            <person name="Phillips W."/>
            <person name="Marelli J.P."/>
            <person name="May G.D."/>
            <person name="Shapiro H."/>
            <person name="Ma J."/>
            <person name="Bustamante C.D."/>
            <person name="Schnell R.J."/>
            <person name="Main D."/>
            <person name="Gilbert D."/>
            <person name="Parida L."/>
            <person name="Kuhn D.N."/>
        </authorList>
    </citation>
    <scope>NUCLEOTIDE SEQUENCE [LARGE SCALE GENOMIC DNA]</scope>
    <source>
        <strain evidence="5">cv. Matina 1-6</strain>
    </source>
</reference>
<feature type="region of interest" description="Disordered" evidence="3">
    <location>
        <begin position="395"/>
        <end position="423"/>
    </location>
</feature>
<dbReference type="STRING" id="3641.A0A061EH58"/>
<dbReference type="InterPro" id="IPR003889">
    <property type="entry name" value="FYrich_C"/>
</dbReference>
<evidence type="ECO:0000313" key="5">
    <source>
        <dbReference type="Proteomes" id="UP000026915"/>
    </source>
</evidence>
<gene>
    <name evidence="4" type="ORF">TCM_011486</name>
</gene>
<dbReference type="GO" id="GO:0005634">
    <property type="term" value="C:nucleus"/>
    <property type="evidence" value="ECO:0000318"/>
    <property type="project" value="GO_Central"/>
</dbReference>
<evidence type="ECO:0000256" key="2">
    <source>
        <dbReference type="ARBA" id="ARBA00023242"/>
    </source>
</evidence>
<evidence type="ECO:0000313" key="4">
    <source>
        <dbReference type="EMBL" id="EOY01639.1"/>
    </source>
</evidence>
<keyword evidence="2" id="KW-0539">Nucleus</keyword>